<proteinExistence type="predicted"/>
<organism evidence="2 4">
    <name type="scientific">[Clostridium] leptum DSM 753</name>
    <dbReference type="NCBI Taxonomy" id="428125"/>
    <lineage>
        <taxon>Bacteria</taxon>
        <taxon>Bacillati</taxon>
        <taxon>Bacillota</taxon>
        <taxon>Clostridia</taxon>
        <taxon>Eubacteriales</taxon>
        <taxon>Oscillospiraceae</taxon>
        <taxon>Oscillospiraceae incertae sedis</taxon>
    </lineage>
</organism>
<reference evidence="3 5" key="3">
    <citation type="submission" date="2017-07" db="EMBL/GenBank/DDBJ databases">
        <title>Prevalence of linear plasmids in Cutibacterium (Propionibacterium) acnes isolates obtained from prostatic tissue.</title>
        <authorList>
            <person name="Davidsson S."/>
            <person name="Carlsson J."/>
            <person name="Molling P."/>
            <person name="Andren O."/>
            <person name="Andersson S.-O."/>
            <person name="Brzuszkiewicz E."/>
            <person name="Poehlein A."/>
            <person name="Al-Zeer M."/>
            <person name="Brinkmann V."/>
            <person name="Scavenius C."/>
            <person name="Nazipi S."/>
            <person name="Soderquist B."/>
            <person name="Bruggemann H."/>
        </authorList>
    </citation>
    <scope>NUCLEOTIDE SEQUENCE [LARGE SCALE GENOMIC DNA]</scope>
    <source>
        <strain evidence="3 5">DSM 753</strain>
    </source>
</reference>
<dbReference type="HOGENOM" id="CLU_031285_2_2_9"/>
<dbReference type="EMBL" id="ABCB02000014">
    <property type="protein sequence ID" value="EDO62457.1"/>
    <property type="molecule type" value="Genomic_DNA"/>
</dbReference>
<reference evidence="2 4" key="1">
    <citation type="submission" date="2007-08" db="EMBL/GenBank/DDBJ databases">
        <title>Draft genome sequence of Clostridium leptum (DSM 753).</title>
        <authorList>
            <person name="Sudarsanam P."/>
            <person name="Ley R."/>
            <person name="Guruge J."/>
            <person name="Turnbaugh P.J."/>
            <person name="Mahowald M."/>
            <person name="Liep D."/>
            <person name="Gordon J."/>
        </authorList>
    </citation>
    <scope>NUCLEOTIDE SEQUENCE [LARGE SCALE GENOMIC DNA]</scope>
    <source>
        <strain evidence="2 4">DSM 753</strain>
    </source>
</reference>
<dbReference type="PANTHER" id="PTHR43649:SF12">
    <property type="entry name" value="DIACETYLCHITOBIOSE BINDING PROTEIN DASA"/>
    <property type="match status" value="1"/>
</dbReference>
<dbReference type="EMBL" id="NOXF01000019">
    <property type="protein sequence ID" value="PEQ23337.1"/>
    <property type="molecule type" value="Genomic_DNA"/>
</dbReference>
<evidence type="ECO:0000313" key="4">
    <source>
        <dbReference type="Proteomes" id="UP000003490"/>
    </source>
</evidence>
<protein>
    <submittedName>
        <fullName evidence="2">ABC transporter, solute-binding protein</fullName>
    </submittedName>
</protein>
<dbReference type="Pfam" id="PF13416">
    <property type="entry name" value="SBP_bac_8"/>
    <property type="match status" value="1"/>
</dbReference>
<dbReference type="SUPFAM" id="SSF53850">
    <property type="entry name" value="Periplasmic binding protein-like II"/>
    <property type="match status" value="1"/>
</dbReference>
<dbReference type="OrthoDB" id="55273at2"/>
<sequence length="442" mass="48770">MKKFLSMSLAALLVVSIAGCSSTEEPASSLPSASSASNEAAFGYNTEIEANLTTWTWDTGGVDLEMSVIQKKYPGINMEYTVVAGEDYLKKIQTTVASGSELPDIVNADGFWRGKLYNMGILERLDAEPYNFDRSTVFDYAVPYMVTEQDEVVGIVKPGSPAGMAYSADLTEKYLGTSDPDELEKMLPDWDSFIEVGKEVLDKSNGEVKMLSGYDELYQIIGYQNDAPYIVDNKLNLEESIGPALKRMIEMRDAGILANLSSESSSHNASYNNGTVLFYPCATWSIRWRLQENDPDGARNWRLMTPPEGGFNWGGGAGCITKDSKNKEAAWIVLREAGLSTDCAIAYMNELTWFSIYKEAYDTPELKSFNLDYLGGQDIVDFFVKTIPPTIKNRACTSNDAAVESAVALVRTDMLTNTSVTYESAMKQIKNDLEMTIPGLTE</sequence>
<keyword evidence="1" id="KW-0732">Signal</keyword>
<dbReference type="PANTHER" id="PTHR43649">
    <property type="entry name" value="ARABINOSE-BINDING PROTEIN-RELATED"/>
    <property type="match status" value="1"/>
</dbReference>
<evidence type="ECO:0000313" key="2">
    <source>
        <dbReference type="EMBL" id="EDO62457.1"/>
    </source>
</evidence>
<dbReference type="PROSITE" id="PS51257">
    <property type="entry name" value="PROKAR_LIPOPROTEIN"/>
    <property type="match status" value="1"/>
</dbReference>
<keyword evidence="5" id="KW-1185">Reference proteome</keyword>
<evidence type="ECO:0000256" key="1">
    <source>
        <dbReference type="SAM" id="SignalP"/>
    </source>
</evidence>
<dbReference type="Gene3D" id="3.40.190.10">
    <property type="entry name" value="Periplasmic binding protein-like II"/>
    <property type="match status" value="1"/>
</dbReference>
<feature type="chain" id="PRO_5041856741" evidence="1">
    <location>
        <begin position="21"/>
        <end position="442"/>
    </location>
</feature>
<name>A7VPV2_9FIRM</name>
<dbReference type="eggNOG" id="COG1653">
    <property type="taxonomic scope" value="Bacteria"/>
</dbReference>
<evidence type="ECO:0000313" key="3">
    <source>
        <dbReference type="EMBL" id="PEQ23337.1"/>
    </source>
</evidence>
<dbReference type="InterPro" id="IPR050490">
    <property type="entry name" value="Bact_solute-bd_prot1"/>
</dbReference>
<dbReference type="Proteomes" id="UP000003490">
    <property type="component" value="Unassembled WGS sequence"/>
</dbReference>
<feature type="signal peptide" evidence="1">
    <location>
        <begin position="1"/>
        <end position="20"/>
    </location>
</feature>
<accession>A7VPV2</accession>
<gene>
    <name evidence="3" type="ORF">CH238_14405</name>
    <name evidence="2" type="ORF">CLOLEP_00579</name>
</gene>
<comment type="caution">
    <text evidence="2">The sequence shown here is derived from an EMBL/GenBank/DDBJ whole genome shotgun (WGS) entry which is preliminary data.</text>
</comment>
<evidence type="ECO:0000313" key="5">
    <source>
        <dbReference type="Proteomes" id="UP000220611"/>
    </source>
</evidence>
<dbReference type="Proteomes" id="UP000220611">
    <property type="component" value="Unassembled WGS sequence"/>
</dbReference>
<reference evidence="2 4" key="2">
    <citation type="submission" date="2007-08" db="EMBL/GenBank/DDBJ databases">
        <authorList>
            <person name="Fulton L."/>
            <person name="Clifton S."/>
            <person name="Fulton B."/>
            <person name="Xu J."/>
            <person name="Minx P."/>
            <person name="Pepin K.H."/>
            <person name="Johnson M."/>
            <person name="Thiruvilangam P."/>
            <person name="Bhonagiri V."/>
            <person name="Nash W.E."/>
            <person name="Wang C."/>
            <person name="Mardis E.R."/>
            <person name="Wilson R.K."/>
        </authorList>
    </citation>
    <scope>NUCLEOTIDE SEQUENCE [LARGE SCALE GENOMIC DNA]</scope>
    <source>
        <strain evidence="2 4">DSM 753</strain>
    </source>
</reference>
<dbReference type="AlphaFoldDB" id="A7VPV2"/>
<dbReference type="InterPro" id="IPR006059">
    <property type="entry name" value="SBP"/>
</dbReference>